<name>A0A0L0T1G6_ALLM3</name>
<organism evidence="2 3">
    <name type="scientific">Allomyces macrogynus (strain ATCC 38327)</name>
    <name type="common">Allomyces javanicus var. macrogynus</name>
    <dbReference type="NCBI Taxonomy" id="578462"/>
    <lineage>
        <taxon>Eukaryota</taxon>
        <taxon>Fungi</taxon>
        <taxon>Fungi incertae sedis</taxon>
        <taxon>Blastocladiomycota</taxon>
        <taxon>Blastocladiomycetes</taxon>
        <taxon>Blastocladiales</taxon>
        <taxon>Blastocladiaceae</taxon>
        <taxon>Allomyces</taxon>
    </lineage>
</organism>
<proteinExistence type="predicted"/>
<feature type="region of interest" description="Disordered" evidence="1">
    <location>
        <begin position="175"/>
        <end position="205"/>
    </location>
</feature>
<dbReference type="OrthoDB" id="5584693at2759"/>
<dbReference type="AlphaFoldDB" id="A0A0L0T1G6"/>
<dbReference type="EMBL" id="GG745357">
    <property type="protein sequence ID" value="KNE68460.1"/>
    <property type="molecule type" value="Genomic_DNA"/>
</dbReference>
<sequence>MAPHLPAAPTIEEIAWQGKQTTSRMFAYVPPAAPVTTTTTPPPQADPAAVSIPDLLQPAISLDNIVHRPELAALFKPRHLESMGAAVVGLVEAELDLHNALGTLIRVLQKDDPDWIGLEFGEPEVRARQAAYDMFGASSELITQLQDVSLGLNHVGHQQQFLWKVIKERVRIAPPRQDDAPTAGASGSGAAGAAAGGAAPPSRHG</sequence>
<dbReference type="Proteomes" id="UP000054350">
    <property type="component" value="Unassembled WGS sequence"/>
</dbReference>
<evidence type="ECO:0000256" key="1">
    <source>
        <dbReference type="SAM" id="MobiDB-lite"/>
    </source>
</evidence>
<keyword evidence="3" id="KW-1185">Reference proteome</keyword>
<accession>A0A0L0T1G6</accession>
<gene>
    <name evidence="2" type="ORF">AMAG_12638</name>
</gene>
<reference evidence="2 3" key="1">
    <citation type="submission" date="2009-11" db="EMBL/GenBank/DDBJ databases">
        <title>Annotation of Allomyces macrogynus ATCC 38327.</title>
        <authorList>
            <consortium name="The Broad Institute Genome Sequencing Platform"/>
            <person name="Russ C."/>
            <person name="Cuomo C."/>
            <person name="Burger G."/>
            <person name="Gray M.W."/>
            <person name="Holland P.W.H."/>
            <person name="King N."/>
            <person name="Lang F.B.F."/>
            <person name="Roger A.J."/>
            <person name="Ruiz-Trillo I."/>
            <person name="Young S.K."/>
            <person name="Zeng Q."/>
            <person name="Gargeya S."/>
            <person name="Fitzgerald M."/>
            <person name="Haas B."/>
            <person name="Abouelleil A."/>
            <person name="Alvarado L."/>
            <person name="Arachchi H.M."/>
            <person name="Berlin A."/>
            <person name="Chapman S.B."/>
            <person name="Gearin G."/>
            <person name="Goldberg J."/>
            <person name="Griggs A."/>
            <person name="Gujja S."/>
            <person name="Hansen M."/>
            <person name="Heiman D."/>
            <person name="Howarth C."/>
            <person name="Larimer J."/>
            <person name="Lui A."/>
            <person name="MacDonald P.J.P."/>
            <person name="McCowen C."/>
            <person name="Montmayeur A."/>
            <person name="Murphy C."/>
            <person name="Neiman D."/>
            <person name="Pearson M."/>
            <person name="Priest M."/>
            <person name="Roberts A."/>
            <person name="Saif S."/>
            <person name="Shea T."/>
            <person name="Sisk P."/>
            <person name="Stolte C."/>
            <person name="Sykes S."/>
            <person name="Wortman J."/>
            <person name="Nusbaum C."/>
            <person name="Birren B."/>
        </authorList>
    </citation>
    <scope>NUCLEOTIDE SEQUENCE [LARGE SCALE GENOMIC DNA]</scope>
    <source>
        <strain evidence="2 3">ATCC 38327</strain>
    </source>
</reference>
<evidence type="ECO:0000313" key="3">
    <source>
        <dbReference type="Proteomes" id="UP000054350"/>
    </source>
</evidence>
<dbReference type="VEuPathDB" id="FungiDB:AMAG_12638"/>
<reference evidence="3" key="2">
    <citation type="submission" date="2009-11" db="EMBL/GenBank/DDBJ databases">
        <title>The Genome Sequence of Allomyces macrogynus strain ATCC 38327.</title>
        <authorList>
            <consortium name="The Broad Institute Genome Sequencing Platform"/>
            <person name="Russ C."/>
            <person name="Cuomo C."/>
            <person name="Shea T."/>
            <person name="Young S.K."/>
            <person name="Zeng Q."/>
            <person name="Koehrsen M."/>
            <person name="Haas B."/>
            <person name="Borodovsky M."/>
            <person name="Guigo R."/>
            <person name="Alvarado L."/>
            <person name="Berlin A."/>
            <person name="Borenstein D."/>
            <person name="Chen Z."/>
            <person name="Engels R."/>
            <person name="Freedman E."/>
            <person name="Gellesch M."/>
            <person name="Goldberg J."/>
            <person name="Griggs A."/>
            <person name="Gujja S."/>
            <person name="Heiman D."/>
            <person name="Hepburn T."/>
            <person name="Howarth C."/>
            <person name="Jen D."/>
            <person name="Larson L."/>
            <person name="Lewis B."/>
            <person name="Mehta T."/>
            <person name="Park D."/>
            <person name="Pearson M."/>
            <person name="Roberts A."/>
            <person name="Saif S."/>
            <person name="Shenoy N."/>
            <person name="Sisk P."/>
            <person name="Stolte C."/>
            <person name="Sykes S."/>
            <person name="Walk T."/>
            <person name="White J."/>
            <person name="Yandava C."/>
            <person name="Burger G."/>
            <person name="Gray M.W."/>
            <person name="Holland P.W.H."/>
            <person name="King N."/>
            <person name="Lang F.B.F."/>
            <person name="Roger A.J."/>
            <person name="Ruiz-Trillo I."/>
            <person name="Lander E."/>
            <person name="Nusbaum C."/>
        </authorList>
    </citation>
    <scope>NUCLEOTIDE SEQUENCE [LARGE SCALE GENOMIC DNA]</scope>
    <source>
        <strain evidence="3">ATCC 38327</strain>
    </source>
</reference>
<feature type="compositionally biased region" description="Low complexity" evidence="1">
    <location>
        <begin position="191"/>
        <end position="205"/>
    </location>
</feature>
<evidence type="ECO:0000313" key="2">
    <source>
        <dbReference type="EMBL" id="KNE68460.1"/>
    </source>
</evidence>
<protein>
    <submittedName>
        <fullName evidence="2">Uncharacterized protein</fullName>
    </submittedName>
</protein>